<dbReference type="Pfam" id="PF00391">
    <property type="entry name" value="PEP-utilizers"/>
    <property type="match status" value="1"/>
</dbReference>
<comment type="caution">
    <text evidence="4">The sequence shown here is derived from an EMBL/GenBank/DDBJ whole genome shotgun (WGS) entry which is preliminary data.</text>
</comment>
<name>A0ABV9RES4_9PSEU</name>
<dbReference type="RefSeq" id="WP_274189808.1">
    <property type="nucleotide sequence ID" value="NZ_BAABHN010000013.1"/>
</dbReference>
<dbReference type="InterPro" id="IPR013815">
    <property type="entry name" value="ATP_grasp_subdomain_1"/>
</dbReference>
<dbReference type="Pfam" id="PF01326">
    <property type="entry name" value="PPDK_N"/>
    <property type="match status" value="1"/>
</dbReference>
<feature type="region of interest" description="Disordered" evidence="1">
    <location>
        <begin position="865"/>
        <end position="893"/>
    </location>
</feature>
<dbReference type="InterPro" id="IPR002192">
    <property type="entry name" value="PPDK_AMP/ATP-bd"/>
</dbReference>
<dbReference type="Gene3D" id="3.30.1490.20">
    <property type="entry name" value="ATP-grasp fold, A domain"/>
    <property type="match status" value="1"/>
</dbReference>
<reference evidence="5" key="1">
    <citation type="journal article" date="2019" name="Int. J. Syst. Evol. Microbiol.">
        <title>The Global Catalogue of Microorganisms (GCM) 10K type strain sequencing project: providing services to taxonomists for standard genome sequencing and annotation.</title>
        <authorList>
            <consortium name="The Broad Institute Genomics Platform"/>
            <consortium name="The Broad Institute Genome Sequencing Center for Infectious Disease"/>
            <person name="Wu L."/>
            <person name="Ma J."/>
        </authorList>
    </citation>
    <scope>NUCLEOTIDE SEQUENCE [LARGE SCALE GENOMIC DNA]</scope>
    <source>
        <strain evidence="5">CCUG 50347</strain>
    </source>
</reference>
<feature type="domain" description="Pyruvate phosphate dikinase AMP/ATP-binding" evidence="3">
    <location>
        <begin position="16"/>
        <end position="328"/>
    </location>
</feature>
<dbReference type="Proteomes" id="UP001595909">
    <property type="component" value="Unassembled WGS sequence"/>
</dbReference>
<gene>
    <name evidence="4" type="ORF">ACFPEL_06540</name>
</gene>
<protein>
    <submittedName>
        <fullName evidence="4">PEP/pyruvate-binding domain-containing protein</fullName>
    </submittedName>
</protein>
<evidence type="ECO:0000259" key="2">
    <source>
        <dbReference type="Pfam" id="PF00391"/>
    </source>
</evidence>
<dbReference type="Gene3D" id="3.30.470.20">
    <property type="entry name" value="ATP-grasp fold, B domain"/>
    <property type="match status" value="1"/>
</dbReference>
<dbReference type="InterPro" id="IPR008279">
    <property type="entry name" value="PEP-util_enz_mobile_dom"/>
</dbReference>
<evidence type="ECO:0000313" key="4">
    <source>
        <dbReference type="EMBL" id="MFC4832064.1"/>
    </source>
</evidence>
<evidence type="ECO:0000313" key="5">
    <source>
        <dbReference type="Proteomes" id="UP001595909"/>
    </source>
</evidence>
<dbReference type="SUPFAM" id="SSF52009">
    <property type="entry name" value="Phosphohistidine domain"/>
    <property type="match status" value="1"/>
</dbReference>
<feature type="region of interest" description="Disordered" evidence="1">
    <location>
        <begin position="321"/>
        <end position="353"/>
    </location>
</feature>
<keyword evidence="5" id="KW-1185">Reference proteome</keyword>
<feature type="compositionally biased region" description="Basic and acidic residues" evidence="1">
    <location>
        <begin position="882"/>
        <end position="893"/>
    </location>
</feature>
<dbReference type="SUPFAM" id="SSF56059">
    <property type="entry name" value="Glutathione synthetase ATP-binding domain-like"/>
    <property type="match status" value="1"/>
</dbReference>
<dbReference type="PANTHER" id="PTHR43615:SF1">
    <property type="entry name" value="PPDK_N DOMAIN-CONTAINING PROTEIN"/>
    <property type="match status" value="1"/>
</dbReference>
<dbReference type="InterPro" id="IPR036637">
    <property type="entry name" value="Phosphohistidine_dom_sf"/>
</dbReference>
<feature type="domain" description="PEP-utilising enzyme mobile" evidence="2">
    <location>
        <begin position="794"/>
        <end position="863"/>
    </location>
</feature>
<proteinExistence type="predicted"/>
<evidence type="ECO:0000259" key="3">
    <source>
        <dbReference type="Pfam" id="PF01326"/>
    </source>
</evidence>
<dbReference type="EMBL" id="JBHSIM010000013">
    <property type="protein sequence ID" value="MFC4832064.1"/>
    <property type="molecule type" value="Genomic_DNA"/>
</dbReference>
<evidence type="ECO:0000256" key="1">
    <source>
        <dbReference type="SAM" id="MobiDB-lite"/>
    </source>
</evidence>
<accession>A0ABV9RES4</accession>
<dbReference type="Gene3D" id="3.50.30.10">
    <property type="entry name" value="Phosphohistidine domain"/>
    <property type="match status" value="1"/>
</dbReference>
<organism evidence="4 5">
    <name type="scientific">Actinomycetospora chibensis</name>
    <dbReference type="NCBI Taxonomy" id="663606"/>
    <lineage>
        <taxon>Bacteria</taxon>
        <taxon>Bacillati</taxon>
        <taxon>Actinomycetota</taxon>
        <taxon>Actinomycetes</taxon>
        <taxon>Pseudonocardiales</taxon>
        <taxon>Pseudonocardiaceae</taxon>
        <taxon>Actinomycetospora</taxon>
    </lineage>
</organism>
<sequence length="893" mass="96396">MSFTLSLTHCGRDVADRVGGKAMGLGELLRLDLPVPGGFAVTTEAYHRFVDANDLQGPLRDLLAAAEGERDTREVSRRATSLFEDLPMPEDVAQEVLASYDALGADEPVTVAVRSSATAEDTADASYAGQQETYLWIRGRDEVARHVVRCWASLFTPQAIAYRAHFGVPLEDLGMGVVVQRMVPARCAGVLMTLEPVTGDQGQIYLEATYGVGEGVVRGDVGTDRHWIDKETLDARRTAIGRKEHAHRFDDGSASGRLVEVPEDEQELPALQEREVRELADLGRRIEAGFGAPMDVEWAVADDSDPVAAGTVLVLQARPETVWSQRERGGPATSSDTGDEPISPEDDWDPLHSRSAPSLHWSVDNLGEAAPGVLTPLCWSLWRTVGERACREAFYRLGALRADERAEPDDPSERILRIFHGRLALQVDFVAGTGNRMPGTSGDEVVRGIFGQAPADIDYTKTRARYPAIAARLAVLSVTGPHQVHRLADETDAWWRASTRRAGSLGLQGATDLLSEASDRFFATLSLHTLGLMGVVQPVYDALTRLVDSTGVGDVAVLSGSGGAEMAVVGDMWRASRGEIDVDEVVARHGFHGPLEGELSGRVWREDDAPLRRLVDEYARRDDDASPAAREQVRRRQAEAMTRELQAAVPAHRRLAVRALLALAARRIPLRGVGKRAYLQSIDVARAAARRIGQHLVHAGVLAEVDDVFLLTAEELAAGVGEDIADLVARRRRRRAQHQALRIPNHWAGQPDLLDDAGEDAAVGDVITGVGVSNGVVEGVARVVTSPDFADVLPDEILVAPTTDPSWSSIMFVSAGLVVDIGGALSHAAVVARELGLPCVVSTRTGTRALRTGDRVRVDGGAGTVTILERASAPEDPPTPEKAARPTDRRVQR</sequence>
<feature type="compositionally biased region" description="Acidic residues" evidence="1">
    <location>
        <begin position="337"/>
        <end position="348"/>
    </location>
</feature>
<dbReference type="PANTHER" id="PTHR43615">
    <property type="entry name" value="PHOSPHOENOLPYRUVATE SYNTHASE-RELATED"/>
    <property type="match status" value="1"/>
</dbReference>
<dbReference type="InterPro" id="IPR051549">
    <property type="entry name" value="PEP_Utilizing_Enz"/>
</dbReference>